<proteinExistence type="predicted"/>
<reference evidence="2 3" key="1">
    <citation type="submission" date="2019-08" db="EMBL/GenBank/DDBJ databases">
        <title>Lentzea from Indian Himalayas.</title>
        <authorList>
            <person name="Mandal S."/>
            <person name="Mallick Gupta A."/>
            <person name="Maiti P.K."/>
            <person name="Sarkar J."/>
            <person name="Mandal S."/>
        </authorList>
    </citation>
    <scope>NUCLEOTIDE SEQUENCE [LARGE SCALE GENOMIC DNA]</scope>
    <source>
        <strain evidence="2 3">PSKA42</strain>
    </source>
</reference>
<keyword evidence="1" id="KW-1133">Transmembrane helix</keyword>
<dbReference type="Proteomes" id="UP001515943">
    <property type="component" value="Unassembled WGS sequence"/>
</dbReference>
<name>A0ABX1FPJ9_9PSEU</name>
<organism evidence="2 3">
    <name type="scientific">Lentzea indica</name>
    <dbReference type="NCBI Taxonomy" id="2604800"/>
    <lineage>
        <taxon>Bacteria</taxon>
        <taxon>Bacillati</taxon>
        <taxon>Actinomycetota</taxon>
        <taxon>Actinomycetes</taxon>
        <taxon>Pseudonocardiales</taxon>
        <taxon>Pseudonocardiaceae</taxon>
        <taxon>Lentzea</taxon>
    </lineage>
</organism>
<keyword evidence="1" id="KW-0472">Membrane</keyword>
<feature type="transmembrane region" description="Helical" evidence="1">
    <location>
        <begin position="150"/>
        <end position="171"/>
    </location>
</feature>
<feature type="transmembrane region" description="Helical" evidence="1">
    <location>
        <begin position="202"/>
        <end position="219"/>
    </location>
</feature>
<dbReference type="InterPro" id="IPR025238">
    <property type="entry name" value="DUF4184"/>
</dbReference>
<sequence length="262" mass="28983">MPTWVFLQPTHRIQVDLRWVVPFTLAHPAAVLPLRRHLWFPGLVAGAVAPDLSYYLPVLPTHNVLGGSLAAVVLLLAGRLLLPSLMALAPAFLQSRVSRPGDFRQPFVRALSIVVGVLTHLLWDAFTQTDGWFVQRWDWLTVAVVGPHRLYNVIGYVSSLGGMALLAWMAARSPHTARPNGPARCPEGHDWPSRTGNSRYKFWILIGLAAVVGVIWSLSDPVSQVSLYDWVRRMLLGAVQGTSAGLLAHAVLWHFNQSARDM</sequence>
<comment type="caution">
    <text evidence="2">The sequence shown here is derived from an EMBL/GenBank/DDBJ whole genome shotgun (WGS) entry which is preliminary data.</text>
</comment>
<feature type="transmembrane region" description="Helical" evidence="1">
    <location>
        <begin position="106"/>
        <end position="123"/>
    </location>
</feature>
<dbReference type="Pfam" id="PF13803">
    <property type="entry name" value="DUF4184"/>
    <property type="match status" value="1"/>
</dbReference>
<protein>
    <submittedName>
        <fullName evidence="2">DUF4184 family protein</fullName>
    </submittedName>
</protein>
<gene>
    <name evidence="2" type="ORF">FXN61_30785</name>
</gene>
<evidence type="ECO:0000313" key="2">
    <source>
        <dbReference type="EMBL" id="NKE60933.1"/>
    </source>
</evidence>
<dbReference type="EMBL" id="VSRL01000145">
    <property type="protein sequence ID" value="NKE60933.1"/>
    <property type="molecule type" value="Genomic_DNA"/>
</dbReference>
<accession>A0ABX1FPJ9</accession>
<feature type="transmembrane region" description="Helical" evidence="1">
    <location>
        <begin position="234"/>
        <end position="255"/>
    </location>
</feature>
<evidence type="ECO:0000313" key="3">
    <source>
        <dbReference type="Proteomes" id="UP001515943"/>
    </source>
</evidence>
<keyword evidence="1" id="KW-0812">Transmembrane</keyword>
<feature type="transmembrane region" description="Helical" evidence="1">
    <location>
        <begin position="68"/>
        <end position="94"/>
    </location>
</feature>
<evidence type="ECO:0000256" key="1">
    <source>
        <dbReference type="SAM" id="Phobius"/>
    </source>
</evidence>
<keyword evidence="3" id="KW-1185">Reference proteome</keyword>